<keyword evidence="1" id="KW-0732">Signal</keyword>
<feature type="chain" id="PRO_5045943072" evidence="1">
    <location>
        <begin position="21"/>
        <end position="510"/>
    </location>
</feature>
<sequence length="510" mass="57351">MRFIVSVLTLRFVVSAMIFATTMATTRGVQPNAKTETRRIAGYKGIWFTLGQFYGKGSGDEAYAKVSREPVFPYGDKYSGGLGTYTAKHTPLAIYCPEVEKTFFVYGGTTGPEERHLLCMISYYDHKTNQVPRPVVVHDKQGVDDPHDNPSLAVDSEGHIWVFVSGRGRNRPGFKYRSVQPFSIDGFDRISEEEMTYPQPHVVGEKGFLHLFTKYTGVRELYWERSEDGVTWTADQKLAGIRESGHSHGGHYQSSAVRGESVGTFFNRHPNGNVDQRTDLYYVQTSDRGSTWTTVDGKVLETPLVDVESPARVIDYAAQGLNVYLKDMKFDHAGHPVLLYVTSRGAQPGPPNDPRHFRITRWDGSNWQTSTICRTDHNYDMGSLDLGDQEDAAWTVRVPSVPGPQPGHGGGEVVLWESRNQGDSWEMKRQLTHNSPQNHNYIREPLAAKDPFFVFWADGDPTQLSTSQLYFADRSGEHVWRLPYGMTEDFAEPERVVKPRASGAANVQKP</sequence>
<dbReference type="RefSeq" id="WP_345322899.1">
    <property type="nucleotide sequence ID" value="NZ_BAABGA010000035.1"/>
</dbReference>
<evidence type="ECO:0000313" key="3">
    <source>
        <dbReference type="Proteomes" id="UP001500840"/>
    </source>
</evidence>
<name>A0ABP8MRN4_9BACT</name>
<feature type="signal peptide" evidence="1">
    <location>
        <begin position="1"/>
        <end position="20"/>
    </location>
</feature>
<accession>A0ABP8MRN4</accession>
<organism evidence="2 3">
    <name type="scientific">Novipirellula rosea</name>
    <dbReference type="NCBI Taxonomy" id="1031540"/>
    <lineage>
        <taxon>Bacteria</taxon>
        <taxon>Pseudomonadati</taxon>
        <taxon>Planctomycetota</taxon>
        <taxon>Planctomycetia</taxon>
        <taxon>Pirellulales</taxon>
        <taxon>Pirellulaceae</taxon>
        <taxon>Novipirellula</taxon>
    </lineage>
</organism>
<dbReference type="SUPFAM" id="SSF50939">
    <property type="entry name" value="Sialidases"/>
    <property type="match status" value="1"/>
</dbReference>
<reference evidence="3" key="1">
    <citation type="journal article" date="2019" name="Int. J. Syst. Evol. Microbiol.">
        <title>The Global Catalogue of Microorganisms (GCM) 10K type strain sequencing project: providing services to taxonomists for standard genome sequencing and annotation.</title>
        <authorList>
            <consortium name="The Broad Institute Genomics Platform"/>
            <consortium name="The Broad Institute Genome Sequencing Center for Infectious Disease"/>
            <person name="Wu L."/>
            <person name="Ma J."/>
        </authorList>
    </citation>
    <scope>NUCLEOTIDE SEQUENCE [LARGE SCALE GENOMIC DNA]</scope>
    <source>
        <strain evidence="3">JCM 17759</strain>
    </source>
</reference>
<evidence type="ECO:0000256" key="1">
    <source>
        <dbReference type="SAM" id="SignalP"/>
    </source>
</evidence>
<dbReference type="Pfam" id="PF15892">
    <property type="entry name" value="BNR_4"/>
    <property type="match status" value="1"/>
</dbReference>
<proteinExistence type="predicted"/>
<gene>
    <name evidence="2" type="ORF">GCM10023156_27840</name>
</gene>
<evidence type="ECO:0000313" key="2">
    <source>
        <dbReference type="EMBL" id="GAA4454816.1"/>
    </source>
</evidence>
<protein>
    <submittedName>
        <fullName evidence="2">BNR-4 repeat-containing protein</fullName>
    </submittedName>
</protein>
<dbReference type="Proteomes" id="UP001500840">
    <property type="component" value="Unassembled WGS sequence"/>
</dbReference>
<dbReference type="InterPro" id="IPR036278">
    <property type="entry name" value="Sialidase_sf"/>
</dbReference>
<comment type="caution">
    <text evidence="2">The sequence shown here is derived from an EMBL/GenBank/DDBJ whole genome shotgun (WGS) entry which is preliminary data.</text>
</comment>
<dbReference type="EMBL" id="BAABGA010000035">
    <property type="protein sequence ID" value="GAA4454816.1"/>
    <property type="molecule type" value="Genomic_DNA"/>
</dbReference>
<keyword evidence="3" id="KW-1185">Reference proteome</keyword>